<dbReference type="PANTHER" id="PTHR11059">
    <property type="entry name" value="DNA REPAIR PROTEIN RECN"/>
    <property type="match status" value="1"/>
</dbReference>
<dbReference type="GO" id="GO:0009432">
    <property type="term" value="P:SOS response"/>
    <property type="evidence" value="ECO:0007669"/>
    <property type="project" value="TreeGrafter"/>
</dbReference>
<dbReference type="NCBIfam" id="TIGR00634">
    <property type="entry name" value="recN"/>
    <property type="match status" value="1"/>
</dbReference>
<dbReference type="PIRSF" id="PIRSF003128">
    <property type="entry name" value="RecN"/>
    <property type="match status" value="1"/>
</dbReference>
<dbReference type="Pfam" id="PF02463">
    <property type="entry name" value="SMC_N"/>
    <property type="match status" value="1"/>
</dbReference>
<dbReference type="Proteomes" id="UP000019365">
    <property type="component" value="Unassembled WGS sequence"/>
</dbReference>
<dbReference type="FunFam" id="3.40.50.300:FF:000356">
    <property type="entry name" value="DNA repair protein RecN"/>
    <property type="match status" value="1"/>
</dbReference>
<dbReference type="GO" id="GO:0005524">
    <property type="term" value="F:ATP binding"/>
    <property type="evidence" value="ECO:0007669"/>
    <property type="project" value="UniProtKB-KW"/>
</dbReference>
<evidence type="ECO:0000313" key="13">
    <source>
        <dbReference type="Proteomes" id="UP000019365"/>
    </source>
</evidence>
<dbReference type="GO" id="GO:0006310">
    <property type="term" value="P:DNA recombination"/>
    <property type="evidence" value="ECO:0007669"/>
    <property type="project" value="InterPro"/>
</dbReference>
<dbReference type="InterPro" id="IPR004604">
    <property type="entry name" value="DNA_recomb/repair_RecN"/>
</dbReference>
<name>W7UHN1_RUMFL</name>
<dbReference type="Gene3D" id="3.40.50.300">
    <property type="entry name" value="P-loop containing nucleotide triphosphate hydrolases"/>
    <property type="match status" value="2"/>
</dbReference>
<keyword evidence="7 9" id="KW-0234">DNA repair</keyword>
<organism evidence="12 13">
    <name type="scientific">Ruminococcus flavefaciens 007c</name>
    <dbReference type="NCBI Taxonomy" id="1341157"/>
    <lineage>
        <taxon>Bacteria</taxon>
        <taxon>Bacillati</taxon>
        <taxon>Bacillota</taxon>
        <taxon>Clostridia</taxon>
        <taxon>Eubacteriales</taxon>
        <taxon>Oscillospiraceae</taxon>
        <taxon>Ruminococcus</taxon>
    </lineage>
</organism>
<comment type="similarity">
    <text evidence="2 9">Belongs to the RecN family.</text>
</comment>
<dbReference type="EMBL" id="ATAX01000025">
    <property type="protein sequence ID" value="EWM53493.1"/>
    <property type="molecule type" value="Genomic_DNA"/>
</dbReference>
<dbReference type="PATRIC" id="fig|1341157.4.peg.1901"/>
<evidence type="ECO:0000313" key="12">
    <source>
        <dbReference type="EMBL" id="EWM53493.1"/>
    </source>
</evidence>
<dbReference type="RefSeq" id="WP_037299355.1">
    <property type="nucleotide sequence ID" value="NZ_ATAX01000025.1"/>
</dbReference>
<comment type="function">
    <text evidence="1 9">May be involved in recombinational repair of damaged DNA.</text>
</comment>
<feature type="coiled-coil region" evidence="10">
    <location>
        <begin position="334"/>
        <end position="361"/>
    </location>
</feature>
<dbReference type="SUPFAM" id="SSF52540">
    <property type="entry name" value="P-loop containing nucleoside triphosphate hydrolases"/>
    <property type="match status" value="1"/>
</dbReference>
<dbReference type="GO" id="GO:0043590">
    <property type="term" value="C:bacterial nucleoid"/>
    <property type="evidence" value="ECO:0007669"/>
    <property type="project" value="TreeGrafter"/>
</dbReference>
<evidence type="ECO:0000256" key="5">
    <source>
        <dbReference type="ARBA" id="ARBA00022763"/>
    </source>
</evidence>
<dbReference type="OrthoDB" id="9806954at2"/>
<keyword evidence="10" id="KW-0175">Coiled coil</keyword>
<keyword evidence="4" id="KW-0547">Nucleotide-binding</keyword>
<evidence type="ECO:0000259" key="11">
    <source>
        <dbReference type="Pfam" id="PF02463"/>
    </source>
</evidence>
<dbReference type="InterPro" id="IPR003395">
    <property type="entry name" value="RecF/RecN/SMC_N"/>
</dbReference>
<dbReference type="AlphaFoldDB" id="W7UHN1"/>
<comment type="caution">
    <text evidence="12">The sequence shown here is derived from an EMBL/GenBank/DDBJ whole genome shotgun (WGS) entry which is preliminary data.</text>
</comment>
<gene>
    <name evidence="12" type="ORF">RF007C_07375</name>
</gene>
<evidence type="ECO:0000256" key="2">
    <source>
        <dbReference type="ARBA" id="ARBA00009441"/>
    </source>
</evidence>
<keyword evidence="5 9" id="KW-0227">DNA damage</keyword>
<dbReference type="CDD" id="cd03241">
    <property type="entry name" value="ABC_RecN"/>
    <property type="match status" value="2"/>
</dbReference>
<dbReference type="PANTHER" id="PTHR11059:SF0">
    <property type="entry name" value="DNA REPAIR PROTEIN RECN"/>
    <property type="match status" value="1"/>
</dbReference>
<dbReference type="InterPro" id="IPR027417">
    <property type="entry name" value="P-loop_NTPase"/>
</dbReference>
<proteinExistence type="inferred from homology"/>
<evidence type="ECO:0000256" key="1">
    <source>
        <dbReference type="ARBA" id="ARBA00003618"/>
    </source>
</evidence>
<reference evidence="12 13" key="1">
    <citation type="journal article" date="2014" name="PLoS ONE">
        <title>Rumen cellulosomics: divergent fiber-degrading strategies revealed by comparative genome-wide analysis of six ruminococcal strains.</title>
        <authorList>
            <person name="Dassa B."/>
            <person name="Borovok I."/>
            <person name="Ruimy-Israeli V."/>
            <person name="Lamed R."/>
            <person name="Flint H.J."/>
            <person name="Duncan S.H."/>
            <person name="Henrissat B."/>
            <person name="Coutinho P."/>
            <person name="Morrison M."/>
            <person name="Mosoni P."/>
            <person name="Yeoman C.J."/>
            <person name="White B.A."/>
            <person name="Bayer E.A."/>
        </authorList>
    </citation>
    <scope>NUCLEOTIDE SEQUENCE [LARGE SCALE GENOMIC DNA]</scope>
    <source>
        <strain evidence="12 13">007c</strain>
    </source>
</reference>
<accession>W7UHN1</accession>
<evidence type="ECO:0000256" key="3">
    <source>
        <dbReference type="ARBA" id="ARBA00021315"/>
    </source>
</evidence>
<evidence type="ECO:0000256" key="4">
    <source>
        <dbReference type="ARBA" id="ARBA00022741"/>
    </source>
</evidence>
<keyword evidence="6" id="KW-0067">ATP-binding</keyword>
<evidence type="ECO:0000256" key="8">
    <source>
        <dbReference type="ARBA" id="ARBA00033408"/>
    </source>
</evidence>
<feature type="domain" description="RecF/RecN/SMC N-terminal" evidence="11">
    <location>
        <begin position="1"/>
        <end position="501"/>
    </location>
</feature>
<evidence type="ECO:0000256" key="9">
    <source>
        <dbReference type="PIRNR" id="PIRNR003128"/>
    </source>
</evidence>
<dbReference type="GO" id="GO:0006281">
    <property type="term" value="P:DNA repair"/>
    <property type="evidence" value="ECO:0007669"/>
    <property type="project" value="UniProtKB-KW"/>
</dbReference>
<protein>
    <recommendedName>
        <fullName evidence="3 9">DNA repair protein RecN</fullName>
    </recommendedName>
    <alternativeName>
        <fullName evidence="8 9">Recombination protein N</fullName>
    </alternativeName>
</protein>
<sequence>MLKEIYIKNLAVIKEAVIPLGERLNIFTGETGAGKSILINGINAVLGQRCTKDIVRTGCDKAVITALFTELSAEVCGKLDELGIAHDDGEITMTREISADGGSVSRINQRTASAALLKEIGALLINIHGQHDNQILLDSDKHLKILDDFGGDDTLLNEYRVTFRELQQTARRLGELKKQEQSRIERSRSLNEIIDDIGELELREGEDDELEKEYETARNSEKTIIAIKNAVGLITGDEAVNDMLVSAETEIASYTDNSPRLVGLYERLSAAEIELADIASELEALADKVELDGQRLEYLGTRLNNINKLKRKYATDCEGLIKLYTDACREIIQLESSDSEIKELAAKREELLHKVTEQAKALYDYRENVAKRFTERVTAELEFLNMAGVIIAVKHEKGKLTVNGMDTVEFLISANKGEEPRPISKIASGGELSRIMLALKSVIADKDSIPTMIFDEIDTGVSGKAAQKIGIKLREIGKVRQVICVTHLSQIAVMADNHLLIEKQIVGERTETHVMQLGMEGRVAEIARIMGGDDPSELMLDNARAEINRAAEL</sequence>
<keyword evidence="13" id="KW-1185">Reference proteome</keyword>
<evidence type="ECO:0000256" key="7">
    <source>
        <dbReference type="ARBA" id="ARBA00023204"/>
    </source>
</evidence>
<dbReference type="eggNOG" id="COG0497">
    <property type="taxonomic scope" value="Bacteria"/>
</dbReference>
<evidence type="ECO:0000256" key="6">
    <source>
        <dbReference type="ARBA" id="ARBA00022840"/>
    </source>
</evidence>
<evidence type="ECO:0000256" key="10">
    <source>
        <dbReference type="SAM" id="Coils"/>
    </source>
</evidence>